<dbReference type="Proteomes" id="UP000615446">
    <property type="component" value="Unassembled WGS sequence"/>
</dbReference>
<evidence type="ECO:0000256" key="1">
    <source>
        <dbReference type="SAM" id="MobiDB-lite"/>
    </source>
</evidence>
<evidence type="ECO:0000313" key="3">
    <source>
        <dbReference type="Proteomes" id="UP000615446"/>
    </source>
</evidence>
<organism evidence="2 3">
    <name type="scientific">Rhizophagus clarus</name>
    <dbReference type="NCBI Taxonomy" id="94130"/>
    <lineage>
        <taxon>Eukaryota</taxon>
        <taxon>Fungi</taxon>
        <taxon>Fungi incertae sedis</taxon>
        <taxon>Mucoromycota</taxon>
        <taxon>Glomeromycotina</taxon>
        <taxon>Glomeromycetes</taxon>
        <taxon>Glomerales</taxon>
        <taxon>Glomeraceae</taxon>
        <taxon>Rhizophagus</taxon>
    </lineage>
</organism>
<protein>
    <submittedName>
        <fullName evidence="2">Uncharacterized protein</fullName>
    </submittedName>
</protein>
<dbReference type="EMBL" id="BLAL01000321">
    <property type="protein sequence ID" value="GET03345.1"/>
    <property type="molecule type" value="Genomic_DNA"/>
</dbReference>
<name>A0A8H3MCD3_9GLOM</name>
<dbReference type="AlphaFoldDB" id="A0A8H3MCD3"/>
<accession>A0A8H3MCD3</accession>
<sequence>MFVRMRKIEENKRLNDTSKMVHKILIRKRRNTDYNEERMQGGCTTPSPGSPKLPMDNPFIEKDEDGVIIINDVD</sequence>
<gene>
    <name evidence="2" type="ORF">RCL2_002968900</name>
</gene>
<comment type="caution">
    <text evidence="2">The sequence shown here is derived from an EMBL/GenBank/DDBJ whole genome shotgun (WGS) entry which is preliminary data.</text>
</comment>
<evidence type="ECO:0000313" key="2">
    <source>
        <dbReference type="EMBL" id="GET03345.1"/>
    </source>
</evidence>
<proteinExistence type="predicted"/>
<feature type="region of interest" description="Disordered" evidence="1">
    <location>
        <begin position="31"/>
        <end position="58"/>
    </location>
</feature>
<reference evidence="2" key="1">
    <citation type="submission" date="2019-10" db="EMBL/GenBank/DDBJ databases">
        <title>Conservation and host-specific expression of non-tandemly repeated heterogenous ribosome RNA gene in arbuscular mycorrhizal fungi.</title>
        <authorList>
            <person name="Maeda T."/>
            <person name="Kobayashi Y."/>
            <person name="Nakagawa T."/>
            <person name="Ezawa T."/>
            <person name="Yamaguchi K."/>
            <person name="Bino T."/>
            <person name="Nishimoto Y."/>
            <person name="Shigenobu S."/>
            <person name="Kawaguchi M."/>
        </authorList>
    </citation>
    <scope>NUCLEOTIDE SEQUENCE</scope>
    <source>
        <strain evidence="2">HR1</strain>
    </source>
</reference>